<evidence type="ECO:0000256" key="2">
    <source>
        <dbReference type="ARBA" id="ARBA00023002"/>
    </source>
</evidence>
<dbReference type="InterPro" id="IPR029039">
    <property type="entry name" value="Flavoprotein-like_sf"/>
</dbReference>
<keyword evidence="2" id="KW-0560">Oxidoreductase</keyword>
<sequence length="275" mass="31078">MKLLLIYAHPEPRSLNGSLRDFAITHLKTAGHEVKVSDLYDMRWKATIDTNDAPGYDDEKPFNPAIESQRVFAAGTQPADIREEQDKLLWADAVIFQFPLWWFSMPAILKGWVERVYAYGFAYGVGEHSESHWGDRYGEGSMAGKRAMLVVSMGGWESHYSGRGVNGALDDLLFPIQHGVLFYPGFTVMPPFPIYKTSKMNAARFEQLCTAYAARLDNLFDDKPLQFRRQNAGDYEIPMLTLKPHLAPGRHDLGIHICEGMAADCQALRAFSRRS</sequence>
<organism evidence="4 5">
    <name type="scientific">Pseudomonas synxantha</name>
    <dbReference type="NCBI Taxonomy" id="47883"/>
    <lineage>
        <taxon>Bacteria</taxon>
        <taxon>Pseudomonadati</taxon>
        <taxon>Pseudomonadota</taxon>
        <taxon>Gammaproteobacteria</taxon>
        <taxon>Pseudomonadales</taxon>
        <taxon>Pseudomonadaceae</taxon>
        <taxon>Pseudomonas</taxon>
    </lineage>
</organism>
<comment type="similarity">
    <text evidence="1">Belongs to the NAD(P)H dehydrogenase (quinone) family.</text>
</comment>
<dbReference type="EMBL" id="JAEILG010000114">
    <property type="protein sequence ID" value="MBI6568220.1"/>
    <property type="molecule type" value="Genomic_DNA"/>
</dbReference>
<dbReference type="Pfam" id="PF02525">
    <property type="entry name" value="Flavodoxin_2"/>
    <property type="match status" value="1"/>
</dbReference>
<evidence type="ECO:0000256" key="1">
    <source>
        <dbReference type="ARBA" id="ARBA00006252"/>
    </source>
</evidence>
<gene>
    <name evidence="4" type="ORF">YA0852_29540</name>
</gene>
<feature type="domain" description="Flavodoxin-like fold" evidence="3">
    <location>
        <begin position="1"/>
        <end position="215"/>
    </location>
</feature>
<reference evidence="4 5" key="1">
    <citation type="submission" date="2020-12" db="EMBL/GenBank/DDBJ databases">
        <title>Comparative genomic insights into the epidemiology and virulence of plant pathogenic Pseudomonads from Turkey.</title>
        <authorList>
            <person name="Dillon M."/>
            <person name="Ruiz-Bedoya T."/>
            <person name="Bendalovic-Torma C."/>
            <person name="Guttman K.M."/>
            <person name="Kwak H."/>
            <person name="Middleton M.A."/>
            <person name="Wang P.W."/>
            <person name="Horuz S."/>
            <person name="Aysan Y."/>
            <person name="Guttman D.S."/>
        </authorList>
    </citation>
    <scope>NUCLEOTIDE SEQUENCE [LARGE SCALE GENOMIC DNA]</scope>
    <source>
        <strain evidence="4 5">S5_IA_2b</strain>
    </source>
</reference>
<evidence type="ECO:0000313" key="5">
    <source>
        <dbReference type="Proteomes" id="UP000648914"/>
    </source>
</evidence>
<dbReference type="InterPro" id="IPR003680">
    <property type="entry name" value="Flavodoxin_fold"/>
</dbReference>
<dbReference type="Proteomes" id="UP000648914">
    <property type="component" value="Unassembled WGS sequence"/>
</dbReference>
<accession>A0ABS0URK5</accession>
<comment type="caution">
    <text evidence="4">The sequence shown here is derived from an EMBL/GenBank/DDBJ whole genome shotgun (WGS) entry which is preliminary data.</text>
</comment>
<dbReference type="PANTHER" id="PTHR10204">
    <property type="entry name" value="NAD P H OXIDOREDUCTASE-RELATED"/>
    <property type="match status" value="1"/>
</dbReference>
<name>A0ABS0URK5_9PSED</name>
<evidence type="ECO:0000259" key="3">
    <source>
        <dbReference type="Pfam" id="PF02525"/>
    </source>
</evidence>
<dbReference type="SUPFAM" id="SSF52218">
    <property type="entry name" value="Flavoproteins"/>
    <property type="match status" value="1"/>
</dbReference>
<dbReference type="PANTHER" id="PTHR10204:SF34">
    <property type="entry name" value="NAD(P)H DEHYDROGENASE [QUINONE] 1 ISOFORM 1"/>
    <property type="match status" value="1"/>
</dbReference>
<protein>
    <submittedName>
        <fullName evidence="4">NAD(P)H-dependent oxidoreductase</fullName>
    </submittedName>
</protein>
<proteinExistence type="inferred from homology"/>
<evidence type="ECO:0000313" key="4">
    <source>
        <dbReference type="EMBL" id="MBI6568220.1"/>
    </source>
</evidence>
<keyword evidence="5" id="KW-1185">Reference proteome</keyword>
<dbReference type="RefSeq" id="WP_198721466.1">
    <property type="nucleotide sequence ID" value="NZ_JAEIKU010000227.1"/>
</dbReference>
<dbReference type="InterPro" id="IPR051545">
    <property type="entry name" value="NAD(P)H_dehydrogenase_qn"/>
</dbReference>
<dbReference type="Gene3D" id="3.40.50.360">
    <property type="match status" value="1"/>
</dbReference>